<dbReference type="Proteomes" id="UP000030755">
    <property type="component" value="Unassembled WGS sequence"/>
</dbReference>
<sequence>MSNEASASTVVSRSNSNQIQSNETTEQNQAQNSFAPFNMHFPNYVIESWQNNSYSKNHSICECENNMHMMDALYSSTFINYVKDETNLFSVQRYITPIIPEYDIWKLASGLAWMTSEFTIDSMGQLLALVLKDINPDIAGIIVRLVLWMPKMTVNDILERRRLTNENIGKNLPNFLKERSVPEVFELLAILLMNEGANDSALPVFQQIPQRNTNCNIQEAEANSSLGVCPKRVLYQKKKDRIKDIEKTADSEEALQNLDMSFDIESTTELIAYLDNMLDWGEDFFSIFTHRFIELIRDSQLRNIPNMLSNEINSLTNLAKQMIEKAQLDESEFKSDEDLGPLPQQMISFRVLDKLRNDNAGEESQSTVLSSCSSLKITLTLDEEQLLNDYEKMYLEKRN</sequence>
<evidence type="ECO:0000313" key="5">
    <source>
        <dbReference type="Proteomes" id="UP000281549"/>
    </source>
</evidence>
<reference evidence="5" key="2">
    <citation type="journal article" date="2018" name="Nat. Microbiol.">
        <title>Leveraging single-cell genomics to expand the fungal tree of life.</title>
        <authorList>
            <person name="Ahrendt S.R."/>
            <person name="Quandt C.A."/>
            <person name="Ciobanu D."/>
            <person name="Clum A."/>
            <person name="Salamov A."/>
            <person name="Andreopoulos B."/>
            <person name="Cheng J.F."/>
            <person name="Woyke T."/>
            <person name="Pelin A."/>
            <person name="Henrissat B."/>
            <person name="Reynolds N.K."/>
            <person name="Benny G.L."/>
            <person name="Smith M.E."/>
            <person name="James T.Y."/>
            <person name="Grigoriev I.V."/>
        </authorList>
    </citation>
    <scope>NUCLEOTIDE SEQUENCE [LARGE SCALE GENOMIC DNA]</scope>
    <source>
        <strain evidence="5">CSF55</strain>
    </source>
</reference>
<dbReference type="AlphaFoldDB" id="A0A075AP62"/>
<dbReference type="EMBL" id="ML005262">
    <property type="protein sequence ID" value="RKP19243.1"/>
    <property type="molecule type" value="Genomic_DNA"/>
</dbReference>
<dbReference type="Proteomes" id="UP000281549">
    <property type="component" value="Unassembled WGS sequence"/>
</dbReference>
<reference evidence="2 4" key="1">
    <citation type="journal article" date="2013" name="Curr. Biol.">
        <title>Shared signatures of parasitism and phylogenomics unite Cryptomycota and microsporidia.</title>
        <authorList>
            <person name="James T.Y."/>
            <person name="Pelin A."/>
            <person name="Bonen L."/>
            <person name="Ahrendt S."/>
            <person name="Sain D."/>
            <person name="Corradi N."/>
            <person name="Stajich J.E."/>
        </authorList>
    </citation>
    <scope>NUCLEOTIDE SEQUENCE [LARGE SCALE GENOMIC DNA]</scope>
    <source>
        <strain evidence="2 4">CSF55</strain>
        <strain evidence="2 4">CSF55</strain>
    </source>
</reference>
<feature type="region of interest" description="Disordered" evidence="1">
    <location>
        <begin position="1"/>
        <end position="29"/>
    </location>
</feature>
<accession>A0A075AP62</accession>
<evidence type="ECO:0000313" key="4">
    <source>
        <dbReference type="Proteomes" id="UP000030755"/>
    </source>
</evidence>
<name>A0A075AP62_ROZAC</name>
<dbReference type="EMBL" id="KE561209">
    <property type="protein sequence ID" value="EPZ31754.1"/>
    <property type="molecule type" value="Genomic_DNA"/>
</dbReference>
<reference evidence="3" key="3">
    <citation type="submission" date="2018-08" db="EMBL/GenBank/DDBJ databases">
        <title>Leveraging single-cell genomics to expand the Fungal Tree of Life.</title>
        <authorList>
            <consortium name="DOE Joint Genome Institute"/>
            <person name="Ahrendt S.R."/>
            <person name="Quandt C.A."/>
            <person name="Ciobanu D."/>
            <person name="Clum A."/>
            <person name="Salamov A."/>
            <person name="Andreopoulos B."/>
            <person name="Cheng J.-F."/>
            <person name="Woyke T."/>
            <person name="Pelin A."/>
            <person name="Henrissat B."/>
            <person name="Reynolds N."/>
            <person name="Benny G.L."/>
            <person name="Smith M.E."/>
            <person name="James T.Y."/>
            <person name="Grigoriev I.V."/>
        </authorList>
    </citation>
    <scope>NUCLEOTIDE SEQUENCE</scope>
    <source>
        <strain evidence="3">CSF55</strain>
    </source>
</reference>
<evidence type="ECO:0000313" key="3">
    <source>
        <dbReference type="EMBL" id="RKP19243.1"/>
    </source>
</evidence>
<proteinExistence type="predicted"/>
<gene>
    <name evidence="2" type="ORF">O9G_000233</name>
    <name evidence="3" type="ORF">ROZALSC1DRAFT_29141</name>
</gene>
<organism evidence="2 4">
    <name type="scientific">Rozella allomycis (strain CSF55)</name>
    <dbReference type="NCBI Taxonomy" id="988480"/>
    <lineage>
        <taxon>Eukaryota</taxon>
        <taxon>Fungi</taxon>
        <taxon>Fungi incertae sedis</taxon>
        <taxon>Cryptomycota</taxon>
        <taxon>Cryptomycota incertae sedis</taxon>
        <taxon>Rozella</taxon>
    </lineage>
</organism>
<evidence type="ECO:0000313" key="2">
    <source>
        <dbReference type="EMBL" id="EPZ31754.1"/>
    </source>
</evidence>
<dbReference type="STRING" id="988480.A0A075AP62"/>
<evidence type="ECO:0000256" key="1">
    <source>
        <dbReference type="SAM" id="MobiDB-lite"/>
    </source>
</evidence>
<dbReference type="HOGENOM" id="CLU_691086_0_0_1"/>
<dbReference type="OrthoDB" id="2158148at2759"/>
<keyword evidence="4" id="KW-1185">Reference proteome</keyword>
<protein>
    <submittedName>
        <fullName evidence="2">Uncharacterized protein</fullName>
    </submittedName>
</protein>